<dbReference type="EMBL" id="NFKP01000024">
    <property type="protein sequence ID" value="OUP67941.1"/>
    <property type="molecule type" value="Genomic_DNA"/>
</dbReference>
<evidence type="ECO:0000313" key="4">
    <source>
        <dbReference type="EMBL" id="OUP67941.1"/>
    </source>
</evidence>
<sequence>MGGADRLDEHALEELIHRTVVDITRQIAKIDLRLCSQDPDPANELCTLHTTIDGDYHTELVLHADRALLHRLTENMMEAKTTDPEDMEEYSKEFFNVLCGHIVSEIFRRTKLPARFHTPCFAYGDTDEEKAKDKIRIRYASDQAERAELLHDKIAFE</sequence>
<dbReference type="OrthoDB" id="1856107at2"/>
<feature type="domain" description="Chemotaxis phosphatase CheX-like" evidence="2">
    <location>
        <begin position="51"/>
        <end position="125"/>
    </location>
</feature>
<dbReference type="InterPro" id="IPR028051">
    <property type="entry name" value="CheX-like_dom"/>
</dbReference>
<proteinExistence type="predicted"/>
<reference evidence="4" key="3">
    <citation type="journal article" date="2018" name="BMC Genomics">
        <title>Whole genome sequencing and function prediction of 133 gut anaerobes isolated from chicken caecum in pure cultures.</title>
        <authorList>
            <person name="Medvecky M."/>
            <person name="Cejkova D."/>
            <person name="Polansky O."/>
            <person name="Karasova D."/>
            <person name="Kubasova T."/>
            <person name="Cizek A."/>
            <person name="Rychlik I."/>
        </authorList>
    </citation>
    <scope>NUCLEOTIDE SEQUENCE</scope>
    <source>
        <strain evidence="4">An175</strain>
    </source>
</reference>
<evidence type="ECO:0000256" key="1">
    <source>
        <dbReference type="ARBA" id="ARBA00022500"/>
    </source>
</evidence>
<evidence type="ECO:0000259" key="2">
    <source>
        <dbReference type="Pfam" id="PF13690"/>
    </source>
</evidence>
<reference evidence="6" key="2">
    <citation type="submission" date="2017-04" db="EMBL/GenBank/DDBJ databases">
        <title>Function of individual gut microbiota members based on whole genome sequencing of pure cultures obtained from chicken caecum.</title>
        <authorList>
            <person name="Medvecky M."/>
            <person name="Cejkova D."/>
            <person name="Polansky O."/>
            <person name="Karasova D."/>
            <person name="Kubasova T."/>
            <person name="Cizek A."/>
            <person name="Rychlik I."/>
        </authorList>
    </citation>
    <scope>NUCLEOTIDE SEQUENCE [LARGE SCALE GENOMIC DNA]</scope>
    <source>
        <strain evidence="6">An175</strain>
    </source>
</reference>
<dbReference type="GO" id="GO:0006935">
    <property type="term" value="P:chemotaxis"/>
    <property type="evidence" value="ECO:0007669"/>
    <property type="project" value="UniProtKB-KW"/>
</dbReference>
<evidence type="ECO:0000313" key="6">
    <source>
        <dbReference type="Proteomes" id="UP000196386"/>
    </source>
</evidence>
<dbReference type="InterPro" id="IPR028976">
    <property type="entry name" value="CheC-like_sf"/>
</dbReference>
<dbReference type="GeneID" id="72464171"/>
<dbReference type="AlphaFoldDB" id="A0A174LX43"/>
<reference evidence="3 5" key="1">
    <citation type="submission" date="2015-09" db="EMBL/GenBank/DDBJ databases">
        <authorList>
            <consortium name="Pathogen Informatics"/>
        </authorList>
    </citation>
    <scope>NUCLEOTIDE SEQUENCE [LARGE SCALE GENOMIC DNA]</scope>
    <source>
        <strain evidence="3 5">2789STDY5834939</strain>
    </source>
</reference>
<gene>
    <name evidence="4" type="ORF">B5F11_15915</name>
    <name evidence="3" type="ORF">ERS852551_00263</name>
</gene>
<name>A0A174LX43_9FIRM</name>
<dbReference type="Proteomes" id="UP000095765">
    <property type="component" value="Unassembled WGS sequence"/>
</dbReference>
<organism evidence="3 5">
    <name type="scientific">Anaerotruncus colihominis</name>
    <dbReference type="NCBI Taxonomy" id="169435"/>
    <lineage>
        <taxon>Bacteria</taxon>
        <taxon>Bacillati</taxon>
        <taxon>Bacillota</taxon>
        <taxon>Clostridia</taxon>
        <taxon>Eubacteriales</taxon>
        <taxon>Oscillospiraceae</taxon>
        <taxon>Anaerotruncus</taxon>
    </lineage>
</organism>
<keyword evidence="1" id="KW-0145">Chemotaxis</keyword>
<evidence type="ECO:0000313" key="3">
    <source>
        <dbReference type="EMBL" id="CUP26079.1"/>
    </source>
</evidence>
<protein>
    <submittedName>
        <fullName evidence="3">Chemotaxis protein CheC, inhibitor of MCP methylation</fullName>
    </submittedName>
</protein>
<accession>A0A174LX43</accession>
<dbReference type="Pfam" id="PF13690">
    <property type="entry name" value="CheX"/>
    <property type="match status" value="1"/>
</dbReference>
<dbReference type="Proteomes" id="UP000196386">
    <property type="component" value="Unassembled WGS sequence"/>
</dbReference>
<dbReference type="SUPFAM" id="SSF103039">
    <property type="entry name" value="CheC-like"/>
    <property type="match status" value="1"/>
</dbReference>
<dbReference type="Gene3D" id="3.40.1550.10">
    <property type="entry name" value="CheC-like"/>
    <property type="match status" value="1"/>
</dbReference>
<dbReference type="EMBL" id="CZBE01000001">
    <property type="protein sequence ID" value="CUP26079.1"/>
    <property type="molecule type" value="Genomic_DNA"/>
</dbReference>
<dbReference type="RefSeq" id="WP_006876571.1">
    <property type="nucleotide sequence ID" value="NZ_CABIWA010000005.1"/>
</dbReference>
<evidence type="ECO:0000313" key="5">
    <source>
        <dbReference type="Proteomes" id="UP000095765"/>
    </source>
</evidence>